<comment type="caution">
    <text evidence="4">The sequence shown here is derived from an EMBL/GenBank/DDBJ whole genome shotgun (WGS) entry which is preliminary data.</text>
</comment>
<dbReference type="InterPro" id="IPR015269">
    <property type="entry name" value="UPF0029_Impact_C"/>
</dbReference>
<evidence type="ECO:0000256" key="1">
    <source>
        <dbReference type="ARBA" id="ARBA00007665"/>
    </source>
</evidence>
<evidence type="ECO:0000313" key="4">
    <source>
        <dbReference type="EMBL" id="MDK4334838.1"/>
    </source>
</evidence>
<gene>
    <name evidence="4" type="ORF">QPX58_05345</name>
</gene>
<dbReference type="Pfam" id="PF09186">
    <property type="entry name" value="DUF1949"/>
    <property type="match status" value="1"/>
</dbReference>
<dbReference type="AlphaFoldDB" id="A0AAP4BXV4"/>
<sequence length="214" mass="23142">MRDMYRRPTGQVEHEIEIKRSRFITLIGRVTNEEEAREFIDAARQRFPDARHHCSAYVYHVDDANPVERSSDDGEPSGTAGKPMLDVVKGSGMLDICAVVVRYFGGIKLGAGGLVHAYGGAVSETMEKVEAVTRARRELYTVECPHATAGRLEADLRGRGIDITDTEYGAAVTFTVAVRPGGLDELQAMLAALSQGEISAREAGSAWVEVGSGS</sequence>
<dbReference type="InterPro" id="IPR015796">
    <property type="entry name" value="Impact_YigZ-like"/>
</dbReference>
<dbReference type="InterPro" id="IPR001498">
    <property type="entry name" value="Impact_N"/>
</dbReference>
<comment type="similarity">
    <text evidence="1">Belongs to the IMPACT family.</text>
</comment>
<name>A0AAP4BXV4_9CORY</name>
<dbReference type="Gene3D" id="3.30.230.30">
    <property type="entry name" value="Impact, N-terminal domain"/>
    <property type="match status" value="1"/>
</dbReference>
<dbReference type="InterPro" id="IPR020568">
    <property type="entry name" value="Ribosomal_Su5_D2-typ_SF"/>
</dbReference>
<evidence type="ECO:0000259" key="2">
    <source>
        <dbReference type="Pfam" id="PF01205"/>
    </source>
</evidence>
<dbReference type="PANTHER" id="PTHR16301">
    <property type="entry name" value="IMPACT-RELATED"/>
    <property type="match status" value="1"/>
</dbReference>
<dbReference type="SUPFAM" id="SSF54211">
    <property type="entry name" value="Ribosomal protein S5 domain 2-like"/>
    <property type="match status" value="1"/>
</dbReference>
<dbReference type="RefSeq" id="WP_284642078.1">
    <property type="nucleotide sequence ID" value="NZ_JASNVU010000006.1"/>
</dbReference>
<dbReference type="InterPro" id="IPR023582">
    <property type="entry name" value="Impact"/>
</dbReference>
<evidence type="ECO:0000259" key="3">
    <source>
        <dbReference type="Pfam" id="PF09186"/>
    </source>
</evidence>
<protein>
    <submittedName>
        <fullName evidence="4">YigZ family protein</fullName>
    </submittedName>
</protein>
<dbReference type="EMBL" id="JASNVU010000006">
    <property type="protein sequence ID" value="MDK4334838.1"/>
    <property type="molecule type" value="Genomic_DNA"/>
</dbReference>
<reference evidence="4" key="1">
    <citation type="submission" date="2023-05" db="EMBL/GenBank/DDBJ databases">
        <title>Metabolic capabilities are highly conserved among human nasal-associated Corynebacterium species in pangenomic analyses.</title>
        <authorList>
            <person name="Tran T.H."/>
            <person name="Roberts A.Q."/>
            <person name="Escapa I.F."/>
            <person name="Gao W."/>
            <person name="Conlan S."/>
            <person name="Kong H."/>
            <person name="Segre J.A."/>
            <person name="Kelly M.S."/>
            <person name="Lemon K.P."/>
        </authorList>
    </citation>
    <scope>NUCLEOTIDE SEQUENCE</scope>
    <source>
        <strain evidence="4">KPL2618</strain>
    </source>
</reference>
<dbReference type="SUPFAM" id="SSF54980">
    <property type="entry name" value="EF-G C-terminal domain-like"/>
    <property type="match status" value="1"/>
</dbReference>
<organism evidence="4 5">
    <name type="scientific">Corynebacterium accolens</name>
    <dbReference type="NCBI Taxonomy" id="38284"/>
    <lineage>
        <taxon>Bacteria</taxon>
        <taxon>Bacillati</taxon>
        <taxon>Actinomycetota</taxon>
        <taxon>Actinomycetes</taxon>
        <taxon>Mycobacteriales</taxon>
        <taxon>Corynebacteriaceae</taxon>
        <taxon>Corynebacterium</taxon>
    </lineage>
</organism>
<dbReference type="GO" id="GO:0006446">
    <property type="term" value="P:regulation of translational initiation"/>
    <property type="evidence" value="ECO:0007669"/>
    <property type="project" value="TreeGrafter"/>
</dbReference>
<accession>A0AAP4BXV4</accession>
<evidence type="ECO:0000313" key="5">
    <source>
        <dbReference type="Proteomes" id="UP001230317"/>
    </source>
</evidence>
<dbReference type="PANTHER" id="PTHR16301:SF20">
    <property type="entry name" value="IMPACT FAMILY MEMBER YIGZ"/>
    <property type="match status" value="1"/>
</dbReference>
<feature type="domain" description="Impact N-terminal" evidence="2">
    <location>
        <begin position="19"/>
        <end position="125"/>
    </location>
</feature>
<dbReference type="GO" id="GO:0005737">
    <property type="term" value="C:cytoplasm"/>
    <property type="evidence" value="ECO:0007669"/>
    <property type="project" value="TreeGrafter"/>
</dbReference>
<proteinExistence type="inferred from homology"/>
<dbReference type="Gene3D" id="3.30.70.240">
    <property type="match status" value="1"/>
</dbReference>
<dbReference type="InterPro" id="IPR035647">
    <property type="entry name" value="EFG_III/V"/>
</dbReference>
<feature type="domain" description="UPF0029" evidence="3">
    <location>
        <begin position="142"/>
        <end position="196"/>
    </location>
</feature>
<dbReference type="InterPro" id="IPR020569">
    <property type="entry name" value="UPF0029_Impact_CS"/>
</dbReference>
<dbReference type="PROSITE" id="PS00910">
    <property type="entry name" value="UPF0029"/>
    <property type="match status" value="1"/>
</dbReference>
<dbReference type="NCBIfam" id="TIGR00257">
    <property type="entry name" value="IMPACT_YIGZ"/>
    <property type="match status" value="1"/>
</dbReference>
<dbReference type="Pfam" id="PF01205">
    <property type="entry name" value="Impact_N"/>
    <property type="match status" value="1"/>
</dbReference>
<dbReference type="Proteomes" id="UP001230317">
    <property type="component" value="Unassembled WGS sequence"/>
</dbReference>
<dbReference type="InterPro" id="IPR036956">
    <property type="entry name" value="Impact_N_sf"/>
</dbReference>